<dbReference type="Proteomes" id="UP001595075">
    <property type="component" value="Unassembled WGS sequence"/>
</dbReference>
<dbReference type="InterPro" id="IPR057218">
    <property type="entry name" value="DUF7896"/>
</dbReference>
<feature type="compositionally biased region" description="Polar residues" evidence="1">
    <location>
        <begin position="667"/>
        <end position="679"/>
    </location>
</feature>
<evidence type="ECO:0000313" key="3">
    <source>
        <dbReference type="EMBL" id="KAL2063632.1"/>
    </source>
</evidence>
<feature type="compositionally biased region" description="Acidic residues" evidence="1">
    <location>
        <begin position="297"/>
        <end position="337"/>
    </location>
</feature>
<feature type="domain" description="DUF7896" evidence="2">
    <location>
        <begin position="765"/>
        <end position="855"/>
    </location>
</feature>
<feature type="compositionally biased region" description="Polar residues" evidence="1">
    <location>
        <begin position="371"/>
        <end position="387"/>
    </location>
</feature>
<comment type="caution">
    <text evidence="3">The sequence shown here is derived from an EMBL/GenBank/DDBJ whole genome shotgun (WGS) entry which is preliminary data.</text>
</comment>
<name>A0ABR4C258_9HELO</name>
<organism evidence="3 4">
    <name type="scientific">Oculimacula yallundae</name>
    <dbReference type="NCBI Taxonomy" id="86028"/>
    <lineage>
        <taxon>Eukaryota</taxon>
        <taxon>Fungi</taxon>
        <taxon>Dikarya</taxon>
        <taxon>Ascomycota</taxon>
        <taxon>Pezizomycotina</taxon>
        <taxon>Leotiomycetes</taxon>
        <taxon>Helotiales</taxon>
        <taxon>Ploettnerulaceae</taxon>
        <taxon>Oculimacula</taxon>
    </lineage>
</organism>
<feature type="region of interest" description="Disordered" evidence="1">
    <location>
        <begin position="695"/>
        <end position="727"/>
    </location>
</feature>
<evidence type="ECO:0000313" key="4">
    <source>
        <dbReference type="Proteomes" id="UP001595075"/>
    </source>
</evidence>
<evidence type="ECO:0000259" key="2">
    <source>
        <dbReference type="Pfam" id="PF25438"/>
    </source>
</evidence>
<feature type="compositionally biased region" description="Basic residues" evidence="1">
    <location>
        <begin position="809"/>
        <end position="824"/>
    </location>
</feature>
<sequence>MFDLLPPASSFNMGNFTTANLSKKPSFGDPVSRLAGDHHGPIDVATSVLPSDSTSMPKFAPTSDFGLSMKSCSKDTVVESPSSPLLYRALSKLHSTDPKWSSPEESVGKYCGLHEDKIQKYKCWEMKGKAEEAFQLLGPKILSTLNDNSTLKPSLQVVVWSAFMIGKEPTKAIPYVMFMCTKIGPRKKAVDAVKKSGLLKEYPGFRVGHWEHPPHTGDHYPLGSYSKLTLEAAVRDTIPTFYTRSKSQTILQFCVENASGEVRKATVGGIVGYQGQTFLVSVSHVLAEQFGSKLDDEGSDENEDSGELEVDDVDDFVFEGFSDDDNDNDDECYDFDDNGSATSSSDRSNFEFVDGEHTSSSSRSIGLKDSSIYSPSTLSDASMSRNRTGMRLRPETSEPNTRRSLGNPKEESPNTAPAIMHLSSTELDYVLLSPPSMKSFSKLPLLPLLNSESVAEAPKGDTRIKTITGTSGELAGCLSGSPSYIRLGNSSRYQKCFMVTTDGPIFPGDSGSMIIDAVTTDVYGHIVVGSVESRTAYIIPAVDVLRDLAARDNQIKGLEANVYAASASNHCSQGISPHVNPTRESALAPLLTGIEELSHDGHQVSFWPDIRRKYNSSNPWHSAEHLPFHSAINSFANWVEDIDHLMDARDRQRKMRDQNLEIDHPIPTTTHKYQLPSSESLDKKREPLEKIACQRGEMDIELPPPGSSENDDDSPTRDKVAISKSPYKRPKHERVFCRLCDNYPEGFRGEHEHRRHVDREHKSLVKRWVCVEPSDSNNSLKPVIPLSRCKACRQKKTYRAYYNAAAHLRRTHFRPKPKHSKSKNRNLSENNDKRDGYLAIADPPIAELKNNWMKLVEVLVDGLRDAPSEEADADDDAFSDFLDEQSMQPMNPFSDSGFVPPAENMESGSASIFSFSSLAMPFEYDGMDIGLPAVPPKSSAVMEDEYMTGSHDGAAYSLMYDLTENSTG</sequence>
<dbReference type="PANTHER" id="PTHR42031">
    <property type="entry name" value="KEY LIME PATHOGENICITY PROTEIN"/>
    <property type="match status" value="1"/>
</dbReference>
<reference evidence="3 4" key="1">
    <citation type="journal article" date="2024" name="Commun. Biol.">
        <title>Comparative genomic analysis of thermophilic fungi reveals convergent evolutionary adaptations and gene losses.</title>
        <authorList>
            <person name="Steindorff A.S."/>
            <person name="Aguilar-Pontes M.V."/>
            <person name="Robinson A.J."/>
            <person name="Andreopoulos B."/>
            <person name="LaButti K."/>
            <person name="Kuo A."/>
            <person name="Mondo S."/>
            <person name="Riley R."/>
            <person name="Otillar R."/>
            <person name="Haridas S."/>
            <person name="Lipzen A."/>
            <person name="Grimwood J."/>
            <person name="Schmutz J."/>
            <person name="Clum A."/>
            <person name="Reid I.D."/>
            <person name="Moisan M.C."/>
            <person name="Butler G."/>
            <person name="Nguyen T.T.M."/>
            <person name="Dewar K."/>
            <person name="Conant G."/>
            <person name="Drula E."/>
            <person name="Henrissat B."/>
            <person name="Hansel C."/>
            <person name="Singer S."/>
            <person name="Hutchinson M.I."/>
            <person name="de Vries R.P."/>
            <person name="Natvig D.O."/>
            <person name="Powell A.J."/>
            <person name="Tsang A."/>
            <person name="Grigoriev I.V."/>
        </authorList>
    </citation>
    <scope>NUCLEOTIDE SEQUENCE [LARGE SCALE GENOMIC DNA]</scope>
    <source>
        <strain evidence="3 4">CBS 494.80</strain>
    </source>
</reference>
<protein>
    <recommendedName>
        <fullName evidence="2">DUF7896 domain-containing protein</fullName>
    </recommendedName>
</protein>
<dbReference type="PANTHER" id="PTHR42031:SF1">
    <property type="entry name" value="KEY LIME PATHOGENICITY PROTEIN"/>
    <property type="match status" value="1"/>
</dbReference>
<proteinExistence type="predicted"/>
<keyword evidence="4" id="KW-1185">Reference proteome</keyword>
<feature type="region of interest" description="Disordered" evidence="1">
    <location>
        <begin position="292"/>
        <end position="416"/>
    </location>
</feature>
<dbReference type="EMBL" id="JAZHXI010000015">
    <property type="protein sequence ID" value="KAL2063632.1"/>
    <property type="molecule type" value="Genomic_DNA"/>
</dbReference>
<accession>A0ABR4C258</accession>
<gene>
    <name evidence="3" type="ORF">VTL71DRAFT_5437</name>
</gene>
<evidence type="ECO:0000256" key="1">
    <source>
        <dbReference type="SAM" id="MobiDB-lite"/>
    </source>
</evidence>
<feature type="region of interest" description="Disordered" evidence="1">
    <location>
        <begin position="667"/>
        <end position="686"/>
    </location>
</feature>
<dbReference type="Pfam" id="PF25438">
    <property type="entry name" value="DUF7896"/>
    <property type="match status" value="1"/>
</dbReference>
<feature type="region of interest" description="Disordered" evidence="1">
    <location>
        <begin position="809"/>
        <end position="835"/>
    </location>
</feature>